<proteinExistence type="predicted"/>
<evidence type="ECO:0000259" key="4">
    <source>
        <dbReference type="PROSITE" id="PS50042"/>
    </source>
</evidence>
<dbReference type="RefSeq" id="WP_311514193.1">
    <property type="nucleotide sequence ID" value="NZ_JAVREP010000027.1"/>
</dbReference>
<dbReference type="InterPro" id="IPR000595">
    <property type="entry name" value="cNMP-bd_dom"/>
</dbReference>
<dbReference type="Pfam" id="PF13545">
    <property type="entry name" value="HTH_Crp_2"/>
    <property type="match status" value="1"/>
</dbReference>
<feature type="domain" description="Cyclic nucleotide-binding" evidence="4">
    <location>
        <begin position="1"/>
        <end position="104"/>
    </location>
</feature>
<comment type="caution">
    <text evidence="6">The sequence shown here is derived from an EMBL/GenBank/DDBJ whole genome shotgun (WGS) entry which is preliminary data.</text>
</comment>
<evidence type="ECO:0000313" key="6">
    <source>
        <dbReference type="EMBL" id="MDT0331726.1"/>
    </source>
</evidence>
<keyword evidence="1" id="KW-0805">Transcription regulation</keyword>
<dbReference type="InterPro" id="IPR012318">
    <property type="entry name" value="HTH_CRP"/>
</dbReference>
<dbReference type="InterPro" id="IPR036390">
    <property type="entry name" value="WH_DNA-bd_sf"/>
</dbReference>
<name>A0ABU2MGA3_9ACTN</name>
<keyword evidence="7" id="KW-1185">Reference proteome</keyword>
<dbReference type="PANTHER" id="PTHR24567:SF74">
    <property type="entry name" value="HTH-TYPE TRANSCRIPTIONAL REGULATOR ARCR"/>
    <property type="match status" value="1"/>
</dbReference>
<dbReference type="PANTHER" id="PTHR24567">
    <property type="entry name" value="CRP FAMILY TRANSCRIPTIONAL REGULATORY PROTEIN"/>
    <property type="match status" value="1"/>
</dbReference>
<organism evidence="6 7">
    <name type="scientific">Nocardiopsis lambiniae</name>
    <dbReference type="NCBI Taxonomy" id="3075539"/>
    <lineage>
        <taxon>Bacteria</taxon>
        <taxon>Bacillati</taxon>
        <taxon>Actinomycetota</taxon>
        <taxon>Actinomycetes</taxon>
        <taxon>Streptosporangiales</taxon>
        <taxon>Nocardiopsidaceae</taxon>
        <taxon>Nocardiopsis</taxon>
    </lineage>
</organism>
<gene>
    <name evidence="6" type="ORF">RM479_25240</name>
</gene>
<dbReference type="EMBL" id="JAVREP010000027">
    <property type="protein sequence ID" value="MDT0331726.1"/>
    <property type="molecule type" value="Genomic_DNA"/>
</dbReference>
<evidence type="ECO:0000256" key="2">
    <source>
        <dbReference type="ARBA" id="ARBA00023125"/>
    </source>
</evidence>
<dbReference type="SMART" id="SM00100">
    <property type="entry name" value="cNMP"/>
    <property type="match status" value="1"/>
</dbReference>
<evidence type="ECO:0000256" key="1">
    <source>
        <dbReference type="ARBA" id="ARBA00023015"/>
    </source>
</evidence>
<keyword evidence="3" id="KW-0804">Transcription</keyword>
<dbReference type="CDD" id="cd00038">
    <property type="entry name" value="CAP_ED"/>
    <property type="match status" value="1"/>
</dbReference>
<evidence type="ECO:0000313" key="7">
    <source>
        <dbReference type="Proteomes" id="UP001183390"/>
    </source>
</evidence>
<keyword evidence="2" id="KW-0238">DNA-binding</keyword>
<evidence type="ECO:0000259" key="5">
    <source>
        <dbReference type="PROSITE" id="PS51063"/>
    </source>
</evidence>
<dbReference type="InterPro" id="IPR018490">
    <property type="entry name" value="cNMP-bd_dom_sf"/>
</dbReference>
<dbReference type="PROSITE" id="PS50042">
    <property type="entry name" value="CNMP_BINDING_3"/>
    <property type="match status" value="1"/>
</dbReference>
<dbReference type="SUPFAM" id="SSF51206">
    <property type="entry name" value="cAMP-binding domain-like"/>
    <property type="match status" value="1"/>
</dbReference>
<protein>
    <submittedName>
        <fullName evidence="6">Crp/Fnr family transcriptional regulator</fullName>
    </submittedName>
</protein>
<dbReference type="Proteomes" id="UP001183390">
    <property type="component" value="Unassembled WGS sequence"/>
</dbReference>
<dbReference type="InterPro" id="IPR014710">
    <property type="entry name" value="RmlC-like_jellyroll"/>
</dbReference>
<dbReference type="Gene3D" id="2.60.120.10">
    <property type="entry name" value="Jelly Rolls"/>
    <property type="match status" value="1"/>
</dbReference>
<sequence>MLAKLDEHARTDLLHRGRRVDHPADTVLIRLGERTTHVLVVLDGHVKVITYSDSGKTVLLALRSRGDLVGEIAGMDHSPRMATIETAGPVSTRVLTAREFHLFLDDHPTAGRAMSAYIGSKLRSATERILDYSSHNVADRLARVLLRLARDHGVPTPEGLSLNVRVSQPELASIISASEAALQKALTELRDKGVVTTGYRTLTVTDADELCRRAGLPPNSLAIPHL</sequence>
<reference evidence="7" key="1">
    <citation type="submission" date="2023-07" db="EMBL/GenBank/DDBJ databases">
        <title>30 novel species of actinomycetes from the DSMZ collection.</title>
        <authorList>
            <person name="Nouioui I."/>
        </authorList>
    </citation>
    <scope>NUCLEOTIDE SEQUENCE [LARGE SCALE GENOMIC DNA]</scope>
    <source>
        <strain evidence="7">DSM 44743</strain>
    </source>
</reference>
<dbReference type="InterPro" id="IPR050397">
    <property type="entry name" value="Env_Response_Regulators"/>
</dbReference>
<dbReference type="SUPFAM" id="SSF46785">
    <property type="entry name" value="Winged helix' DNA-binding domain"/>
    <property type="match status" value="1"/>
</dbReference>
<accession>A0ABU2MGA3</accession>
<dbReference type="Pfam" id="PF00027">
    <property type="entry name" value="cNMP_binding"/>
    <property type="match status" value="1"/>
</dbReference>
<dbReference type="PROSITE" id="PS51063">
    <property type="entry name" value="HTH_CRP_2"/>
    <property type="match status" value="1"/>
</dbReference>
<evidence type="ECO:0000256" key="3">
    <source>
        <dbReference type="ARBA" id="ARBA00023163"/>
    </source>
</evidence>
<feature type="domain" description="HTH crp-type" evidence="5">
    <location>
        <begin position="135"/>
        <end position="208"/>
    </location>
</feature>